<dbReference type="EMBL" id="AVOT02048045">
    <property type="protein sequence ID" value="MBW0543282.1"/>
    <property type="molecule type" value="Genomic_DNA"/>
</dbReference>
<name>A0A9Q3IJQ4_9BASI</name>
<sequence>MANITPNSKLSAYKCFQQQISANEEEEEGHTSCQARINIENKGRTKLHNGPILIQTLFEESPSQGSSQKGKRRNSEEDKLH</sequence>
<evidence type="ECO:0000313" key="2">
    <source>
        <dbReference type="EMBL" id="MBW0543282.1"/>
    </source>
</evidence>
<dbReference type="AlphaFoldDB" id="A0A9Q3IJQ4"/>
<dbReference type="Proteomes" id="UP000765509">
    <property type="component" value="Unassembled WGS sequence"/>
</dbReference>
<feature type="region of interest" description="Disordered" evidence="1">
    <location>
        <begin position="58"/>
        <end position="81"/>
    </location>
</feature>
<protein>
    <submittedName>
        <fullName evidence="2">Uncharacterized protein</fullName>
    </submittedName>
</protein>
<evidence type="ECO:0000256" key="1">
    <source>
        <dbReference type="SAM" id="MobiDB-lite"/>
    </source>
</evidence>
<evidence type="ECO:0000313" key="3">
    <source>
        <dbReference type="Proteomes" id="UP000765509"/>
    </source>
</evidence>
<reference evidence="2" key="1">
    <citation type="submission" date="2021-03" db="EMBL/GenBank/DDBJ databases">
        <title>Draft genome sequence of rust myrtle Austropuccinia psidii MF-1, a brazilian biotype.</title>
        <authorList>
            <person name="Quecine M.C."/>
            <person name="Pachon D.M.R."/>
            <person name="Bonatelli M.L."/>
            <person name="Correr F.H."/>
            <person name="Franceschini L.M."/>
            <person name="Leite T.F."/>
            <person name="Margarido G.R.A."/>
            <person name="Almeida C.A."/>
            <person name="Ferrarezi J.A."/>
            <person name="Labate C.A."/>
        </authorList>
    </citation>
    <scope>NUCLEOTIDE SEQUENCE</scope>
    <source>
        <strain evidence="2">MF-1</strain>
    </source>
</reference>
<comment type="caution">
    <text evidence="2">The sequence shown here is derived from an EMBL/GenBank/DDBJ whole genome shotgun (WGS) entry which is preliminary data.</text>
</comment>
<organism evidence="2 3">
    <name type="scientific">Austropuccinia psidii MF-1</name>
    <dbReference type="NCBI Taxonomy" id="1389203"/>
    <lineage>
        <taxon>Eukaryota</taxon>
        <taxon>Fungi</taxon>
        <taxon>Dikarya</taxon>
        <taxon>Basidiomycota</taxon>
        <taxon>Pucciniomycotina</taxon>
        <taxon>Pucciniomycetes</taxon>
        <taxon>Pucciniales</taxon>
        <taxon>Sphaerophragmiaceae</taxon>
        <taxon>Austropuccinia</taxon>
    </lineage>
</organism>
<keyword evidence="3" id="KW-1185">Reference proteome</keyword>
<proteinExistence type="predicted"/>
<accession>A0A9Q3IJQ4</accession>
<gene>
    <name evidence="2" type="ORF">O181_082997</name>
</gene>